<dbReference type="Gene3D" id="3.40.50.300">
    <property type="entry name" value="P-loop containing nucleotide triphosphate hydrolases"/>
    <property type="match status" value="1"/>
</dbReference>
<feature type="transmembrane region" description="Helical" evidence="7">
    <location>
        <begin position="6"/>
        <end position="27"/>
    </location>
</feature>
<keyword evidence="7" id="KW-0812">Transmembrane</keyword>
<dbReference type="EC" id="2.8.2.-" evidence="6"/>
<dbReference type="Proteomes" id="UP000001307">
    <property type="component" value="Unassembled WGS sequence"/>
</dbReference>
<dbReference type="Pfam" id="PF00685">
    <property type="entry name" value="Sulfotransfer_1"/>
    <property type="match status" value="1"/>
</dbReference>
<feature type="disulfide bond" evidence="5">
    <location>
        <begin position="532"/>
        <end position="543"/>
    </location>
</feature>
<evidence type="ECO:0000256" key="7">
    <source>
        <dbReference type="SAM" id="Phobius"/>
    </source>
</evidence>
<dbReference type="InterPro" id="IPR000863">
    <property type="entry name" value="Sulfotransferase_dom"/>
</dbReference>
<dbReference type="EMBL" id="FN653016">
    <property type="protein sequence ID" value="CBY07093.1"/>
    <property type="molecule type" value="Genomic_DNA"/>
</dbReference>
<dbReference type="OrthoDB" id="411451at2759"/>
<sequence length="591" mass="65673">MARCGISLTCLSTVFLGMMLGLSILLIHSMLLTERQRLEILENEILDQQADWKAQWEQAQAAQKAVQDSQASYLHDELEKFEKQVESELGIVDGAPPAPVAAAQVQAQPAPAFVPELAAQVIAQAPETLAPMVDDYAAAAAPAPVFAAPAPAFEAAPAPVFEAALAPAYIPEAAPAQAFVPEAPAPAYVPDAAPAAPAYAPAAPAFGAVPAPQAALPYGAVLPVGAVGIGVDGQEWIFIKKGENLIKILQKPIYQIPTFDPAPKTVDQIMVGLHERIKRRKTMPKTQHLPSFIIIGVKKCGTSALSRFLKIHPDLASAGETFFFANNFKDGLDYYKSKMPNTTDDVLTYEKTPNYYRLPVVPDRVRNFQSQISKASGIKKEVKMIYITCDPVRRALSDFLHSRTNEGGSEPAAGEFEAFIGVRFSKMEEEMATIKADHGEEWHDEIYNMYKERRGWFNYTDPISNMIVNGAYSIFYKRWLENFDQRQLLVIDGTEMISNPGAVVVQTQQFLNIERIIDENNFIFDEERGFYCYTRTGDETKYCIKGQNKTPTKTLSDDMRVRLFNFFEPFSQRLASDLAREPFNWNWNPAL</sequence>
<dbReference type="PANTHER" id="PTHR10605">
    <property type="entry name" value="HEPARAN SULFATE SULFOTRANSFERASE"/>
    <property type="match status" value="1"/>
</dbReference>
<evidence type="ECO:0000256" key="5">
    <source>
        <dbReference type="PIRSR" id="PIRSR637359-3"/>
    </source>
</evidence>
<accession>E4WTA4</accession>
<evidence type="ECO:0000313" key="10">
    <source>
        <dbReference type="Proteomes" id="UP000001307"/>
    </source>
</evidence>
<evidence type="ECO:0000256" key="1">
    <source>
        <dbReference type="ARBA" id="ARBA00022679"/>
    </source>
</evidence>
<evidence type="ECO:0000256" key="4">
    <source>
        <dbReference type="PIRSR" id="PIRSR637359-2"/>
    </source>
</evidence>
<keyword evidence="2" id="KW-0325">Glycoprotein</keyword>
<dbReference type="InterPro" id="IPR037359">
    <property type="entry name" value="NST/OST"/>
</dbReference>
<keyword evidence="1 6" id="KW-0808">Transferase</keyword>
<dbReference type="SUPFAM" id="SSF52540">
    <property type="entry name" value="P-loop containing nucleoside triphosphate hydrolases"/>
    <property type="match status" value="1"/>
</dbReference>
<evidence type="ECO:0000259" key="8">
    <source>
        <dbReference type="Pfam" id="PF00685"/>
    </source>
</evidence>
<dbReference type="PANTHER" id="PTHR10605:SF72">
    <property type="entry name" value="HEPARAN SULFATE 3-O SULFOTRANSFERASE-B, ISOFORM A"/>
    <property type="match status" value="1"/>
</dbReference>
<feature type="binding site" evidence="4">
    <location>
        <position position="531"/>
    </location>
    <ligand>
        <name>3'-phosphoadenylyl sulfate</name>
        <dbReference type="ChEBI" id="CHEBI:58339"/>
    </ligand>
</feature>
<keyword evidence="7" id="KW-0472">Membrane</keyword>
<evidence type="ECO:0000256" key="6">
    <source>
        <dbReference type="RuleBase" id="RU361155"/>
    </source>
</evidence>
<feature type="binding site" evidence="4">
    <location>
        <position position="397"/>
    </location>
    <ligand>
        <name>3'-phosphoadenylyl sulfate</name>
        <dbReference type="ChEBI" id="CHEBI:58339"/>
    </ligand>
</feature>
<dbReference type="GO" id="GO:0008467">
    <property type="term" value="F:[heparan sulfate]-glucosamine 3-sulfotransferase activity"/>
    <property type="evidence" value="ECO:0007669"/>
    <property type="project" value="TreeGrafter"/>
</dbReference>
<evidence type="ECO:0000313" key="9">
    <source>
        <dbReference type="EMBL" id="CBY07093.1"/>
    </source>
</evidence>
<dbReference type="InParanoid" id="E4WTA4"/>
<evidence type="ECO:0000256" key="2">
    <source>
        <dbReference type="ARBA" id="ARBA00023180"/>
    </source>
</evidence>
<name>E4WTA4_OIKDI</name>
<keyword evidence="5" id="KW-1015">Disulfide bond</keyword>
<gene>
    <name evidence="9" type="ORF">GSOID_T00006178001</name>
</gene>
<evidence type="ECO:0000256" key="3">
    <source>
        <dbReference type="PIRSR" id="PIRSR637359-1"/>
    </source>
</evidence>
<protein>
    <recommendedName>
        <fullName evidence="6">Sulfotransferase</fullName>
        <ecNumber evidence="6">2.8.2.-</ecNumber>
    </recommendedName>
</protein>
<dbReference type="InterPro" id="IPR027417">
    <property type="entry name" value="P-loop_NTPase"/>
</dbReference>
<feature type="active site" description="For sulfotransferase activity" evidence="3">
    <location>
        <position position="299"/>
    </location>
</feature>
<dbReference type="AlphaFoldDB" id="E4WTA4"/>
<organism evidence="9">
    <name type="scientific">Oikopleura dioica</name>
    <name type="common">Tunicate</name>
    <dbReference type="NCBI Taxonomy" id="34765"/>
    <lineage>
        <taxon>Eukaryota</taxon>
        <taxon>Metazoa</taxon>
        <taxon>Chordata</taxon>
        <taxon>Tunicata</taxon>
        <taxon>Appendicularia</taxon>
        <taxon>Copelata</taxon>
        <taxon>Oikopleuridae</taxon>
        <taxon>Oikopleura</taxon>
    </lineage>
</organism>
<comment type="similarity">
    <text evidence="6">Belongs to the sulfotransferase 1 family.</text>
</comment>
<proteinExistence type="inferred from homology"/>
<keyword evidence="10" id="KW-1185">Reference proteome</keyword>
<feature type="domain" description="Sulfotransferase" evidence="8">
    <location>
        <begin position="291"/>
        <end position="568"/>
    </location>
</feature>
<reference evidence="9" key="1">
    <citation type="journal article" date="2010" name="Science">
        <title>Plasticity of animal genome architecture unmasked by rapid evolution of a pelagic tunicate.</title>
        <authorList>
            <person name="Denoeud F."/>
            <person name="Henriet S."/>
            <person name="Mungpakdee S."/>
            <person name="Aury J.M."/>
            <person name="Da Silva C."/>
            <person name="Brinkmann H."/>
            <person name="Mikhaleva J."/>
            <person name="Olsen L.C."/>
            <person name="Jubin C."/>
            <person name="Canestro C."/>
            <person name="Bouquet J.M."/>
            <person name="Danks G."/>
            <person name="Poulain J."/>
            <person name="Campsteijn C."/>
            <person name="Adamski M."/>
            <person name="Cross I."/>
            <person name="Yadetie F."/>
            <person name="Muffato M."/>
            <person name="Louis A."/>
            <person name="Butcher S."/>
            <person name="Tsagkogeorga G."/>
            <person name="Konrad A."/>
            <person name="Singh S."/>
            <person name="Jensen M.F."/>
            <person name="Cong E.H."/>
            <person name="Eikeseth-Otteraa H."/>
            <person name="Noel B."/>
            <person name="Anthouard V."/>
            <person name="Porcel B.M."/>
            <person name="Kachouri-Lafond R."/>
            <person name="Nishino A."/>
            <person name="Ugolini M."/>
            <person name="Chourrout P."/>
            <person name="Nishida H."/>
            <person name="Aasland R."/>
            <person name="Huzurbazar S."/>
            <person name="Westhof E."/>
            <person name="Delsuc F."/>
            <person name="Lehrach H."/>
            <person name="Reinhardt R."/>
            <person name="Weissenbach J."/>
            <person name="Roy S.W."/>
            <person name="Artiguenave F."/>
            <person name="Postlethwait J.H."/>
            <person name="Manak J.R."/>
            <person name="Thompson E.M."/>
            <person name="Jaillon O."/>
            <person name="Du Pasquier L."/>
            <person name="Boudinot P."/>
            <person name="Liberles D.A."/>
            <person name="Volff J.N."/>
            <person name="Philippe H."/>
            <person name="Lenhard B."/>
            <person name="Roest Crollius H."/>
            <person name="Wincker P."/>
            <person name="Chourrout D."/>
        </authorList>
    </citation>
    <scope>NUCLEOTIDE SEQUENCE [LARGE SCALE GENOMIC DNA]</scope>
</reference>
<keyword evidence="7" id="KW-1133">Transmembrane helix</keyword>